<name>A0A1Z8ATB4_9FLAO</name>
<feature type="domain" description="Integrase catalytic" evidence="1">
    <location>
        <begin position="1"/>
        <end position="58"/>
    </location>
</feature>
<evidence type="ECO:0000313" key="3">
    <source>
        <dbReference type="Proteomes" id="UP000196102"/>
    </source>
</evidence>
<dbReference type="InterPro" id="IPR001584">
    <property type="entry name" value="Integrase_cat-core"/>
</dbReference>
<reference evidence="3" key="1">
    <citation type="journal article" date="2017" name="Proc. Natl. Acad. Sci. U.S.A.">
        <title>Simulation of Deepwater Horizon oil plume reveals substrate specialization within a complex community of hydrocarbon-degraders.</title>
        <authorList>
            <person name="Hu P."/>
            <person name="Dubinsky E.A."/>
            <person name="Probst A.J."/>
            <person name="Wang J."/>
            <person name="Sieber C.M.K."/>
            <person name="Tom L.M."/>
            <person name="Gardinali P."/>
            <person name="Banfield J.F."/>
            <person name="Atlas R.M."/>
            <person name="Andersen G.L."/>
        </authorList>
    </citation>
    <scope>NUCLEOTIDE SEQUENCE [LARGE SCALE GENOMIC DNA]</scope>
</reference>
<gene>
    <name evidence="2" type="ORF">A9Q93_09095</name>
</gene>
<organism evidence="2 3">
    <name type="scientific">Nonlabens dokdonensis</name>
    <dbReference type="NCBI Taxonomy" id="328515"/>
    <lineage>
        <taxon>Bacteria</taxon>
        <taxon>Pseudomonadati</taxon>
        <taxon>Bacteroidota</taxon>
        <taxon>Flavobacteriia</taxon>
        <taxon>Flavobacteriales</taxon>
        <taxon>Flavobacteriaceae</taxon>
        <taxon>Nonlabens</taxon>
    </lineage>
</organism>
<protein>
    <recommendedName>
        <fullName evidence="1">Integrase catalytic domain-containing protein</fullName>
    </recommendedName>
</protein>
<proteinExistence type="predicted"/>
<dbReference type="AlphaFoldDB" id="A0A1Z8ATB4"/>
<accession>A0A1Z8ATB4</accession>
<comment type="caution">
    <text evidence="2">The sequence shown here is derived from an EMBL/GenBank/DDBJ whole genome shotgun (WGS) entry which is preliminary data.</text>
</comment>
<evidence type="ECO:0000259" key="1">
    <source>
        <dbReference type="PROSITE" id="PS50994"/>
    </source>
</evidence>
<evidence type="ECO:0000313" key="2">
    <source>
        <dbReference type="EMBL" id="OUS13587.1"/>
    </source>
</evidence>
<sequence>MIEALNKVIKHQFLFHQEITSREQLTKYLNQTVIIYNELRPQMNLGGNTPLETFNGLSIDLSQYTRDFKEQKQLRILTNRKNACTLYH</sequence>
<dbReference type="InterPro" id="IPR012337">
    <property type="entry name" value="RNaseH-like_sf"/>
</dbReference>
<dbReference type="EMBL" id="MAAX01000137">
    <property type="protein sequence ID" value="OUS13587.1"/>
    <property type="molecule type" value="Genomic_DNA"/>
</dbReference>
<dbReference type="Proteomes" id="UP000196102">
    <property type="component" value="Unassembled WGS sequence"/>
</dbReference>
<dbReference type="PROSITE" id="PS50994">
    <property type="entry name" value="INTEGRASE"/>
    <property type="match status" value="1"/>
</dbReference>
<dbReference type="GO" id="GO:0015074">
    <property type="term" value="P:DNA integration"/>
    <property type="evidence" value="ECO:0007669"/>
    <property type="project" value="InterPro"/>
</dbReference>
<dbReference type="RefSeq" id="WP_303687112.1">
    <property type="nucleotide sequence ID" value="NZ_CAJXYO010000082.1"/>
</dbReference>
<dbReference type="SUPFAM" id="SSF53098">
    <property type="entry name" value="Ribonuclease H-like"/>
    <property type="match status" value="1"/>
</dbReference>